<feature type="compositionally biased region" description="Basic and acidic residues" evidence="1">
    <location>
        <begin position="90"/>
        <end position="106"/>
    </location>
</feature>
<dbReference type="AlphaFoldDB" id="A0A9Q1FZA1"/>
<reference evidence="2" key="1">
    <citation type="journal article" date="2023" name="Science">
        <title>Genome structures resolve the early diversification of teleost fishes.</title>
        <authorList>
            <person name="Parey E."/>
            <person name="Louis A."/>
            <person name="Montfort J."/>
            <person name="Bouchez O."/>
            <person name="Roques C."/>
            <person name="Iampietro C."/>
            <person name="Lluch J."/>
            <person name="Castinel A."/>
            <person name="Donnadieu C."/>
            <person name="Desvignes T."/>
            <person name="Floi Bucao C."/>
            <person name="Jouanno E."/>
            <person name="Wen M."/>
            <person name="Mejri S."/>
            <person name="Dirks R."/>
            <person name="Jansen H."/>
            <person name="Henkel C."/>
            <person name="Chen W.J."/>
            <person name="Zahm M."/>
            <person name="Cabau C."/>
            <person name="Klopp C."/>
            <person name="Thompson A.W."/>
            <person name="Robinson-Rechavi M."/>
            <person name="Braasch I."/>
            <person name="Lecointre G."/>
            <person name="Bobe J."/>
            <person name="Postlethwait J.H."/>
            <person name="Berthelot C."/>
            <person name="Roest Crollius H."/>
            <person name="Guiguen Y."/>
        </authorList>
    </citation>
    <scope>NUCLEOTIDE SEQUENCE</scope>
    <source>
        <strain evidence="2">WJC10195</strain>
    </source>
</reference>
<keyword evidence="3" id="KW-1185">Reference proteome</keyword>
<feature type="compositionally biased region" description="Basic and acidic residues" evidence="1">
    <location>
        <begin position="117"/>
        <end position="127"/>
    </location>
</feature>
<dbReference type="Proteomes" id="UP001152622">
    <property type="component" value="Chromosome 3"/>
</dbReference>
<protein>
    <submittedName>
        <fullName evidence="2">Uncharacterized protein</fullName>
    </submittedName>
</protein>
<sequence>MFFLPRGAQREQTLPPYLSRPRSGLRCQSRGPLHSLKATGPDGEVAGALFPSRRSRVQIGFARAAPWSRYGADRVVDGVHGRADECVSVRRADRGREEERREEERTPGVTVTARNTCNREDAARRRE</sequence>
<proteinExistence type="predicted"/>
<gene>
    <name evidence="2" type="ORF">SKAU_G00104790</name>
</gene>
<evidence type="ECO:0000313" key="2">
    <source>
        <dbReference type="EMBL" id="KAJ8370451.1"/>
    </source>
</evidence>
<feature type="region of interest" description="Disordered" evidence="1">
    <location>
        <begin position="90"/>
        <end position="127"/>
    </location>
</feature>
<evidence type="ECO:0000256" key="1">
    <source>
        <dbReference type="SAM" id="MobiDB-lite"/>
    </source>
</evidence>
<accession>A0A9Q1FZA1</accession>
<feature type="region of interest" description="Disordered" evidence="1">
    <location>
        <begin position="1"/>
        <end position="42"/>
    </location>
</feature>
<name>A0A9Q1FZA1_SYNKA</name>
<comment type="caution">
    <text evidence="2">The sequence shown here is derived from an EMBL/GenBank/DDBJ whole genome shotgun (WGS) entry which is preliminary data.</text>
</comment>
<evidence type="ECO:0000313" key="3">
    <source>
        <dbReference type="Proteomes" id="UP001152622"/>
    </source>
</evidence>
<dbReference type="EMBL" id="JAINUF010000003">
    <property type="protein sequence ID" value="KAJ8370451.1"/>
    <property type="molecule type" value="Genomic_DNA"/>
</dbReference>
<organism evidence="2 3">
    <name type="scientific">Synaphobranchus kaupii</name>
    <name type="common">Kaup's arrowtooth eel</name>
    <dbReference type="NCBI Taxonomy" id="118154"/>
    <lineage>
        <taxon>Eukaryota</taxon>
        <taxon>Metazoa</taxon>
        <taxon>Chordata</taxon>
        <taxon>Craniata</taxon>
        <taxon>Vertebrata</taxon>
        <taxon>Euteleostomi</taxon>
        <taxon>Actinopterygii</taxon>
        <taxon>Neopterygii</taxon>
        <taxon>Teleostei</taxon>
        <taxon>Anguilliformes</taxon>
        <taxon>Synaphobranchidae</taxon>
        <taxon>Synaphobranchus</taxon>
    </lineage>
</organism>